<dbReference type="InterPro" id="IPR050391">
    <property type="entry name" value="Mito_Metabolite_Transporter"/>
</dbReference>
<evidence type="ECO:0000256" key="1">
    <source>
        <dbReference type="ARBA" id="ARBA00004141"/>
    </source>
</evidence>
<dbReference type="RefSeq" id="XP_026681300.1">
    <property type="nucleotide sequence ID" value="XM_026825499.1"/>
</dbReference>
<comment type="subcellular location">
    <subcellularLocation>
        <location evidence="1">Membrane</location>
        <topology evidence="1">Multi-pass membrane protein</topology>
    </subcellularLocation>
</comment>
<dbReference type="AlphaFoldDB" id="A0A3Q0J3N3"/>
<dbReference type="KEGG" id="dci:103511880"/>
<evidence type="ECO:0000313" key="11">
    <source>
        <dbReference type="RefSeq" id="XP_026681300.1"/>
    </source>
</evidence>
<dbReference type="Gene3D" id="1.50.40.10">
    <property type="entry name" value="Mitochondrial carrier domain"/>
    <property type="match status" value="3"/>
</dbReference>
<name>A0A3Q0J3N3_DIACI</name>
<evidence type="ECO:0000256" key="9">
    <source>
        <dbReference type="RuleBase" id="RU000488"/>
    </source>
</evidence>
<proteinExistence type="inferred from homology"/>
<evidence type="ECO:0000256" key="6">
    <source>
        <dbReference type="ARBA" id="ARBA00022989"/>
    </source>
</evidence>
<comment type="similarity">
    <text evidence="2 9">Belongs to the mitochondrial carrier (TC 2.A.29) family.</text>
</comment>
<keyword evidence="3 9" id="KW-0813">Transport</keyword>
<evidence type="ECO:0000313" key="10">
    <source>
        <dbReference type="Proteomes" id="UP000079169"/>
    </source>
</evidence>
<gene>
    <name evidence="11" type="primary">LOC103511880</name>
</gene>
<reference evidence="11" key="1">
    <citation type="submission" date="2025-08" db="UniProtKB">
        <authorList>
            <consortium name="RefSeq"/>
        </authorList>
    </citation>
    <scope>IDENTIFICATION</scope>
</reference>
<dbReference type="SUPFAM" id="SSF103506">
    <property type="entry name" value="Mitochondrial carrier"/>
    <property type="match status" value="2"/>
</dbReference>
<dbReference type="GO" id="GO:0016020">
    <property type="term" value="C:membrane"/>
    <property type="evidence" value="ECO:0007669"/>
    <property type="project" value="UniProtKB-SubCell"/>
</dbReference>
<dbReference type="PaxDb" id="121845-A0A3Q0J3N3"/>
<keyword evidence="10" id="KW-1185">Reference proteome</keyword>
<evidence type="ECO:0000256" key="2">
    <source>
        <dbReference type="ARBA" id="ARBA00006375"/>
    </source>
</evidence>
<dbReference type="InterPro" id="IPR018108">
    <property type="entry name" value="MCP_transmembrane"/>
</dbReference>
<evidence type="ECO:0000256" key="5">
    <source>
        <dbReference type="ARBA" id="ARBA00022737"/>
    </source>
</evidence>
<keyword evidence="6" id="KW-1133">Transmembrane helix</keyword>
<keyword evidence="7 8" id="KW-0472">Membrane</keyword>
<evidence type="ECO:0000256" key="3">
    <source>
        <dbReference type="ARBA" id="ARBA00022448"/>
    </source>
</evidence>
<evidence type="ECO:0000256" key="8">
    <source>
        <dbReference type="PROSITE-ProRule" id="PRU00282"/>
    </source>
</evidence>
<dbReference type="Proteomes" id="UP000079169">
    <property type="component" value="Unplaced"/>
</dbReference>
<dbReference type="STRING" id="121845.A0A3Q0J3N3"/>
<evidence type="ECO:0000256" key="4">
    <source>
        <dbReference type="ARBA" id="ARBA00022692"/>
    </source>
</evidence>
<dbReference type="PANTHER" id="PTHR45618">
    <property type="entry name" value="MITOCHONDRIAL DICARBOXYLATE CARRIER-RELATED"/>
    <property type="match status" value="1"/>
</dbReference>
<accession>A0A3Q0J3N3</accession>
<sequence>MKADLPYLILAREKGVNELLSAKTRLQVQGQQLDQQYAKLKYRGMTDVLLQISRKDGFWALYSGISPAVIRQATYGTIKFGTYYSLKNFIVEKTGQEDIVVNVGCAVAAGILASSIANPTDVVKVHMQNFIVEKTGQEDIVVNVGCAVAAGILASSIANPTDVVKVRMQVVHSNSLVTCLHDIYTKEGVGAFWKNFFLLSFQTRLMNQKHLKNQHVRVYKGSIDCMLQTIKHEGFMALYKGFIPTWVRMGPWNIIFFITYEQLKKHF</sequence>
<evidence type="ECO:0000256" key="7">
    <source>
        <dbReference type="ARBA" id="ARBA00023136"/>
    </source>
</evidence>
<dbReference type="GeneID" id="103511880"/>
<dbReference type="InterPro" id="IPR023395">
    <property type="entry name" value="MCP_dom_sf"/>
</dbReference>
<feature type="repeat" description="Solcar" evidence="8">
    <location>
        <begin position="138"/>
        <end position="266"/>
    </location>
</feature>
<keyword evidence="5" id="KW-0677">Repeat</keyword>
<dbReference type="Pfam" id="PF00153">
    <property type="entry name" value="Mito_carr"/>
    <property type="match status" value="3"/>
</dbReference>
<dbReference type="PROSITE" id="PS50920">
    <property type="entry name" value="SOLCAR"/>
    <property type="match status" value="2"/>
</dbReference>
<feature type="repeat" description="Solcar" evidence="8">
    <location>
        <begin position="2"/>
        <end position="89"/>
    </location>
</feature>
<keyword evidence="4 8" id="KW-0812">Transmembrane</keyword>
<organism evidence="10 11">
    <name type="scientific">Diaphorina citri</name>
    <name type="common">Asian citrus psyllid</name>
    <dbReference type="NCBI Taxonomy" id="121845"/>
    <lineage>
        <taxon>Eukaryota</taxon>
        <taxon>Metazoa</taxon>
        <taxon>Ecdysozoa</taxon>
        <taxon>Arthropoda</taxon>
        <taxon>Hexapoda</taxon>
        <taxon>Insecta</taxon>
        <taxon>Pterygota</taxon>
        <taxon>Neoptera</taxon>
        <taxon>Paraneoptera</taxon>
        <taxon>Hemiptera</taxon>
        <taxon>Sternorrhyncha</taxon>
        <taxon>Psylloidea</taxon>
        <taxon>Psyllidae</taxon>
        <taxon>Diaphorininae</taxon>
        <taxon>Diaphorina</taxon>
    </lineage>
</organism>
<protein>
    <submittedName>
        <fullName evidence="11">Mitochondrial uncoupling protein Bmcp</fullName>
    </submittedName>
</protein>